<feature type="transmembrane region" description="Helical" evidence="2">
    <location>
        <begin position="160"/>
        <end position="184"/>
    </location>
</feature>
<comment type="caution">
    <text evidence="1">Lacks conserved residue(s) required for the propagation of feature annotation.</text>
</comment>
<evidence type="ECO:0000259" key="3">
    <source>
        <dbReference type="PROSITE" id="PS50050"/>
    </source>
</evidence>
<feature type="repeat" description="TNFR-Cys" evidence="1">
    <location>
        <begin position="33"/>
        <end position="74"/>
    </location>
</feature>
<protein>
    <recommendedName>
        <fullName evidence="3">TNFR-Cys domain-containing protein</fullName>
    </recommendedName>
</protein>
<dbReference type="InterPro" id="IPR001368">
    <property type="entry name" value="TNFR/NGFR_Cys_rich_reg"/>
</dbReference>
<proteinExistence type="predicted"/>
<dbReference type="Gene3D" id="2.10.50.10">
    <property type="entry name" value="Tumor Necrosis Factor Receptor, subunit A, domain 2"/>
    <property type="match status" value="1"/>
</dbReference>
<name>A0A1Y1LVQ0_PHOPY</name>
<dbReference type="EMBL" id="GEZM01049092">
    <property type="protein sequence ID" value="JAV76104.1"/>
    <property type="molecule type" value="Transcribed_RNA"/>
</dbReference>
<evidence type="ECO:0000256" key="2">
    <source>
        <dbReference type="SAM" id="Phobius"/>
    </source>
</evidence>
<dbReference type="AlphaFoldDB" id="A0A1Y1LVQ0"/>
<dbReference type="SMART" id="SM00208">
    <property type="entry name" value="TNFR"/>
    <property type="match status" value="1"/>
</dbReference>
<accession>A0A1Y1LVQ0</accession>
<organism evidence="4">
    <name type="scientific">Photinus pyralis</name>
    <name type="common">Common eastern firefly</name>
    <name type="synonym">Lampyris pyralis</name>
    <dbReference type="NCBI Taxonomy" id="7054"/>
    <lineage>
        <taxon>Eukaryota</taxon>
        <taxon>Metazoa</taxon>
        <taxon>Ecdysozoa</taxon>
        <taxon>Arthropoda</taxon>
        <taxon>Hexapoda</taxon>
        <taxon>Insecta</taxon>
        <taxon>Pterygota</taxon>
        <taxon>Neoptera</taxon>
        <taxon>Endopterygota</taxon>
        <taxon>Coleoptera</taxon>
        <taxon>Polyphaga</taxon>
        <taxon>Elateriformia</taxon>
        <taxon>Elateroidea</taxon>
        <taxon>Lampyridae</taxon>
        <taxon>Lampyrinae</taxon>
        <taxon>Photinus</taxon>
    </lineage>
</organism>
<feature type="domain" description="TNFR-Cys" evidence="3">
    <location>
        <begin position="33"/>
        <end position="74"/>
    </location>
</feature>
<reference evidence="4" key="1">
    <citation type="journal article" date="2016" name="Sci. Rep.">
        <title>Molecular characterization of firefly nuptial gifts: a multi-omics approach sheds light on postcopulatory sexual selection.</title>
        <authorList>
            <person name="Al-Wathiqui N."/>
            <person name="Fallon T.R."/>
            <person name="South A."/>
            <person name="Weng J.K."/>
            <person name="Lewis S.M."/>
        </authorList>
    </citation>
    <scope>NUCLEOTIDE SEQUENCE</scope>
</reference>
<keyword evidence="2" id="KW-0472">Membrane</keyword>
<evidence type="ECO:0000256" key="1">
    <source>
        <dbReference type="PROSITE-ProRule" id="PRU00206"/>
    </source>
</evidence>
<keyword evidence="2" id="KW-1133">Transmembrane helix</keyword>
<dbReference type="PROSITE" id="PS50050">
    <property type="entry name" value="TNFR_NGFR_2"/>
    <property type="match status" value="1"/>
</dbReference>
<dbReference type="SUPFAM" id="SSF57586">
    <property type="entry name" value="TNF receptor-like"/>
    <property type="match status" value="1"/>
</dbReference>
<keyword evidence="2" id="KW-0812">Transmembrane</keyword>
<sequence length="274" mass="30964">MEIFNYSKVMVSGSGALQALLIVSCISLGASLVCPQGKQFLHHNLQICVNCSVCDNEKGQVVLRPCEVHRDTICGPLSELSLDWKFLQPQSENRHRHEHHRHHHEAKDERLYWNARDDHDKQPAETQSEARVDPAVEVIGVGVTSTEVPFSSAETLVWDWQAIALTLAVFACILFFLVIALYSLHQAKQWRRLKENFEADVEELSARLSLMAASSNEKGEILEPSMGPVHDGNYLKNRCVYLEQLLNVRKDTKIRSDTGNVYIEESNPTSTNKT</sequence>
<dbReference type="EMBL" id="GEZM01049091">
    <property type="protein sequence ID" value="JAV76105.1"/>
    <property type="molecule type" value="Transcribed_RNA"/>
</dbReference>
<evidence type="ECO:0000313" key="4">
    <source>
        <dbReference type="EMBL" id="JAV76105.1"/>
    </source>
</evidence>
<dbReference type="Pfam" id="PF00020">
    <property type="entry name" value="TNFR_c6"/>
    <property type="match status" value="1"/>
</dbReference>
<dbReference type="PROSITE" id="PS00652">
    <property type="entry name" value="TNFR_NGFR_1"/>
    <property type="match status" value="1"/>
</dbReference>